<reference evidence="1 2" key="1">
    <citation type="submission" date="2024-06" db="EMBL/GenBank/DDBJ databases">
        <title>Complete genome of Phlyctema vagabunda strain 19-DSS-EL-015.</title>
        <authorList>
            <person name="Fiorenzani C."/>
        </authorList>
    </citation>
    <scope>NUCLEOTIDE SEQUENCE [LARGE SCALE GENOMIC DNA]</scope>
    <source>
        <strain evidence="1 2">19-DSS-EL-015</strain>
    </source>
</reference>
<accession>A0ABR4P4G9</accession>
<gene>
    <name evidence="1" type="ORF">PVAG01_09802</name>
</gene>
<dbReference type="Proteomes" id="UP001629113">
    <property type="component" value="Unassembled WGS sequence"/>
</dbReference>
<dbReference type="EMBL" id="JBFCZG010000009">
    <property type="protein sequence ID" value="KAL3418087.1"/>
    <property type="molecule type" value="Genomic_DNA"/>
</dbReference>
<name>A0ABR4P4G9_9HELO</name>
<evidence type="ECO:0000313" key="2">
    <source>
        <dbReference type="Proteomes" id="UP001629113"/>
    </source>
</evidence>
<comment type="caution">
    <text evidence="1">The sequence shown here is derived from an EMBL/GenBank/DDBJ whole genome shotgun (WGS) entry which is preliminary data.</text>
</comment>
<sequence>MATTRLSTHTITRRKYDWKTLQDQGTIPSVEFSKIIISPRRKWFKKQAARNRKSKSPRSPPVGVRELLATLGKQKVEDVSPDLNEGRPNIIPKTVFGEFEVTGKSKIQRADRLIEQWEEVRRAHAEQDSEALPFIDFKLEEARAERASLEDNEENNQVGVKDIAGYRIAERLKVLEWGLSTSNCTVEKENITAVIDGYKSGAIPFSDRLTIVYAGKIVDQAADYAEYLADRQERLDRYAAQYGQGWLFYEEPLDVHPESRAIMCRSATYNRPTFWHNLASWEIFQSIEKRTSWVARLDIPYRVEPPEFSNFRYDTPSGTWWAGSSGPSLTFRMLLDSGATYPSISKKDFLNLGIDDRVYPCQTLTLLDTASELGKPARLYEMFVRVLDEGCNSLVDENNAVWPSQPKYLGGLCPVARMGDVGDLHEMDPATGISYQQRLSGMLPFLSCYVQVTPNRNDLFLGEDRRHVLGAHRIPGQRRWDLTLGSKATQPTFNRAIWDDPVTRFTHRGGEVIDEDEANSHGSITIAMKGTASETIVTNHPGRETAKRVEELRLRGELFSRKFQP</sequence>
<keyword evidence="2" id="KW-1185">Reference proteome</keyword>
<proteinExistence type="predicted"/>
<evidence type="ECO:0000313" key="1">
    <source>
        <dbReference type="EMBL" id="KAL3418087.1"/>
    </source>
</evidence>
<organism evidence="1 2">
    <name type="scientific">Phlyctema vagabunda</name>
    <dbReference type="NCBI Taxonomy" id="108571"/>
    <lineage>
        <taxon>Eukaryota</taxon>
        <taxon>Fungi</taxon>
        <taxon>Dikarya</taxon>
        <taxon>Ascomycota</taxon>
        <taxon>Pezizomycotina</taxon>
        <taxon>Leotiomycetes</taxon>
        <taxon>Helotiales</taxon>
        <taxon>Dermateaceae</taxon>
        <taxon>Phlyctema</taxon>
    </lineage>
</organism>
<protein>
    <submittedName>
        <fullName evidence="1">Uncharacterized protein</fullName>
    </submittedName>
</protein>